<evidence type="ECO:0000313" key="2">
    <source>
        <dbReference type="Proteomes" id="UP000054995"/>
    </source>
</evidence>
<dbReference type="Proteomes" id="UP000054995">
    <property type="component" value="Unassembled WGS sequence"/>
</dbReference>
<evidence type="ECO:0000313" key="1">
    <source>
        <dbReference type="EMBL" id="KRY89259.1"/>
    </source>
</evidence>
<dbReference type="EMBL" id="JYDT01000033">
    <property type="protein sequence ID" value="KRY89259.1"/>
    <property type="molecule type" value="Genomic_DNA"/>
</dbReference>
<protein>
    <submittedName>
        <fullName evidence="1">Uncharacterized protein</fullName>
    </submittedName>
</protein>
<comment type="caution">
    <text evidence="1">The sequence shown here is derived from an EMBL/GenBank/DDBJ whole genome shotgun (WGS) entry which is preliminary data.</text>
</comment>
<dbReference type="AlphaFoldDB" id="A0A0V1FT84"/>
<sequence>MSFSKPAGTGMGGKMSSFRSEWLHNRLAFCRDKSECVMSCIFNSMNELKLQMKFQMAIKEKLLRPRLSISIRHLYYVLTI</sequence>
<keyword evidence="2" id="KW-1185">Reference proteome</keyword>
<organism evidence="1 2">
    <name type="scientific">Trichinella pseudospiralis</name>
    <name type="common">Parasitic roundworm</name>
    <dbReference type="NCBI Taxonomy" id="6337"/>
    <lineage>
        <taxon>Eukaryota</taxon>
        <taxon>Metazoa</taxon>
        <taxon>Ecdysozoa</taxon>
        <taxon>Nematoda</taxon>
        <taxon>Enoplea</taxon>
        <taxon>Dorylaimia</taxon>
        <taxon>Trichinellida</taxon>
        <taxon>Trichinellidae</taxon>
        <taxon>Trichinella</taxon>
    </lineage>
</organism>
<accession>A0A0V1FT84</accession>
<proteinExistence type="predicted"/>
<reference evidence="1 2" key="1">
    <citation type="submission" date="2015-01" db="EMBL/GenBank/DDBJ databases">
        <title>Evolution of Trichinella species and genotypes.</title>
        <authorList>
            <person name="Korhonen P.K."/>
            <person name="Edoardo P."/>
            <person name="Giuseppe L.R."/>
            <person name="Gasser R.B."/>
        </authorList>
    </citation>
    <scope>NUCLEOTIDE SEQUENCE [LARGE SCALE GENOMIC DNA]</scope>
    <source>
        <strain evidence="1">ISS470</strain>
    </source>
</reference>
<gene>
    <name evidence="1" type="ORF">T4D_11184</name>
</gene>
<name>A0A0V1FT84_TRIPS</name>